<accession>A0ABS5RT23</accession>
<comment type="caution">
    <text evidence="1">The sequence shown here is derived from an EMBL/GenBank/DDBJ whole genome shotgun (WGS) entry which is preliminary data.</text>
</comment>
<evidence type="ECO:0000313" key="1">
    <source>
        <dbReference type="EMBL" id="MBS9720205.1"/>
    </source>
</evidence>
<sequence length="184" mass="20576">MSLRTPHACTIAVEGEDAPHPDAIRMAEVMREMKEAHGACLYKDMTRAGFTPAQITEHFPQAQRLADAASTVQVTTDRVDRCADVLFKARSPMPNRPPMMAGVDEQALRSAWGDYCQSRSALRLDPWSGQRERALAKLERCLWMLPIHQAERARIMHETGRILANTPQGSLFATRKAADKQVHA</sequence>
<proteinExistence type="predicted"/>
<protein>
    <recommendedName>
        <fullName evidence="3">DUF305 domain-containing protein</fullName>
    </recommendedName>
</protein>
<dbReference type="Proteomes" id="UP001297272">
    <property type="component" value="Unassembled WGS sequence"/>
</dbReference>
<dbReference type="RefSeq" id="WP_213983757.1">
    <property type="nucleotide sequence ID" value="NZ_JAFMNX010000001.1"/>
</dbReference>
<evidence type="ECO:0000313" key="2">
    <source>
        <dbReference type="Proteomes" id="UP001297272"/>
    </source>
</evidence>
<organism evidence="1 2">
    <name type="scientific">Tianweitania aestuarii</name>
    <dbReference type="NCBI Taxonomy" id="2814886"/>
    <lineage>
        <taxon>Bacteria</taxon>
        <taxon>Pseudomonadati</taxon>
        <taxon>Pseudomonadota</taxon>
        <taxon>Alphaproteobacteria</taxon>
        <taxon>Hyphomicrobiales</taxon>
        <taxon>Phyllobacteriaceae</taxon>
        <taxon>Tianweitania</taxon>
    </lineage>
</organism>
<keyword evidence="2" id="KW-1185">Reference proteome</keyword>
<gene>
    <name evidence="1" type="ORF">JYU29_05825</name>
</gene>
<reference evidence="1 2" key="1">
    <citation type="submission" date="2021-03" db="EMBL/GenBank/DDBJ databases">
        <title>Tianweitania aestuarii sp. nov., isolated from a tidal flat.</title>
        <authorList>
            <person name="Park S."/>
            <person name="Yoon J.-H."/>
        </authorList>
    </citation>
    <scope>NUCLEOTIDE SEQUENCE [LARGE SCALE GENOMIC DNA]</scope>
    <source>
        <strain evidence="1 2">BSSL-BM11</strain>
    </source>
</reference>
<name>A0ABS5RT23_9HYPH</name>
<dbReference type="EMBL" id="JAFMNX010000001">
    <property type="protein sequence ID" value="MBS9720205.1"/>
    <property type="molecule type" value="Genomic_DNA"/>
</dbReference>
<evidence type="ECO:0008006" key="3">
    <source>
        <dbReference type="Google" id="ProtNLM"/>
    </source>
</evidence>